<dbReference type="AlphaFoldDB" id="A0A1H0WGP8"/>
<protein>
    <submittedName>
        <fullName evidence="2">Heme oxygenase (Staphylobilin-producing)</fullName>
    </submittedName>
</protein>
<keyword evidence="3" id="KW-1185">Reference proteome</keyword>
<organism evidence="2 3">
    <name type="scientific">Lentzea jiangxiensis</name>
    <dbReference type="NCBI Taxonomy" id="641025"/>
    <lineage>
        <taxon>Bacteria</taxon>
        <taxon>Bacillati</taxon>
        <taxon>Actinomycetota</taxon>
        <taxon>Actinomycetes</taxon>
        <taxon>Pseudonocardiales</taxon>
        <taxon>Pseudonocardiaceae</taxon>
        <taxon>Lentzea</taxon>
    </lineage>
</organism>
<evidence type="ECO:0000313" key="2">
    <source>
        <dbReference type="EMBL" id="SDP89890.1"/>
    </source>
</evidence>
<dbReference type="EMBL" id="FNIX01000019">
    <property type="protein sequence ID" value="SDP89890.1"/>
    <property type="molecule type" value="Genomic_DNA"/>
</dbReference>
<dbReference type="PANTHER" id="PTHR34474:SF2">
    <property type="entry name" value="SIGNAL TRANSDUCTION PROTEIN TRAP"/>
    <property type="match status" value="1"/>
</dbReference>
<evidence type="ECO:0000313" key="3">
    <source>
        <dbReference type="Proteomes" id="UP000199691"/>
    </source>
</evidence>
<reference evidence="3" key="1">
    <citation type="submission" date="2016-10" db="EMBL/GenBank/DDBJ databases">
        <authorList>
            <person name="Varghese N."/>
            <person name="Submissions S."/>
        </authorList>
    </citation>
    <scope>NUCLEOTIDE SEQUENCE [LARGE SCALE GENOMIC DNA]</scope>
    <source>
        <strain evidence="3">CGMCC 4.6609</strain>
    </source>
</reference>
<dbReference type="InterPro" id="IPR011008">
    <property type="entry name" value="Dimeric_a/b-barrel"/>
</dbReference>
<gene>
    <name evidence="2" type="ORF">SAMN05421507_11986</name>
</gene>
<feature type="domain" description="ABM" evidence="1">
    <location>
        <begin position="2"/>
        <end position="94"/>
    </location>
</feature>
<dbReference type="InterPro" id="IPR050404">
    <property type="entry name" value="Heme-degrading_MO"/>
</dbReference>
<dbReference type="PROSITE" id="PS51725">
    <property type="entry name" value="ABM"/>
    <property type="match status" value="1"/>
</dbReference>
<dbReference type="Proteomes" id="UP000199691">
    <property type="component" value="Unassembled WGS sequence"/>
</dbReference>
<accession>A0A1H0WGP8</accession>
<dbReference type="OrthoDB" id="5518003at2"/>
<dbReference type="InterPro" id="IPR007138">
    <property type="entry name" value="ABM_dom"/>
</dbReference>
<proteinExistence type="predicted"/>
<name>A0A1H0WGP8_9PSEU</name>
<dbReference type="SUPFAM" id="SSF54909">
    <property type="entry name" value="Dimeric alpha+beta barrel"/>
    <property type="match status" value="1"/>
</dbReference>
<evidence type="ECO:0000259" key="1">
    <source>
        <dbReference type="PROSITE" id="PS51725"/>
    </source>
</evidence>
<dbReference type="Gene3D" id="3.30.70.100">
    <property type="match status" value="1"/>
</dbReference>
<sequence length="109" mass="12611">MFIATNRLFVPADRAEEFEAHFRDNMRTYLPGVPGLLRSTLLKPTKDDQPYVSVNEFESEEHFRAWVASDSFREAHKRNRGIARHVTGNAVETFQHAEDLVLPQQRAEV</sequence>
<dbReference type="Pfam" id="PF03992">
    <property type="entry name" value="ABM"/>
    <property type="match status" value="1"/>
</dbReference>
<dbReference type="PANTHER" id="PTHR34474">
    <property type="entry name" value="SIGNAL TRANSDUCTION PROTEIN TRAP"/>
    <property type="match status" value="1"/>
</dbReference>
<dbReference type="RefSeq" id="WP_090103257.1">
    <property type="nucleotide sequence ID" value="NZ_FNIX01000019.1"/>
</dbReference>
<dbReference type="STRING" id="641025.SAMN05421507_11986"/>